<comment type="caution">
    <text evidence="2">The sequence shown here is derived from an EMBL/GenBank/DDBJ whole genome shotgun (WGS) entry which is preliminary data.</text>
</comment>
<proteinExistence type="predicted"/>
<evidence type="ECO:0000313" key="3">
    <source>
        <dbReference type="Proteomes" id="UP000822688"/>
    </source>
</evidence>
<reference evidence="2" key="1">
    <citation type="submission" date="2020-06" db="EMBL/GenBank/DDBJ databases">
        <title>WGS assembly of Ceratodon purpureus strain R40.</title>
        <authorList>
            <person name="Carey S.B."/>
            <person name="Jenkins J."/>
            <person name="Shu S."/>
            <person name="Lovell J.T."/>
            <person name="Sreedasyam A."/>
            <person name="Maumus F."/>
            <person name="Tiley G.P."/>
            <person name="Fernandez-Pozo N."/>
            <person name="Barry K."/>
            <person name="Chen C."/>
            <person name="Wang M."/>
            <person name="Lipzen A."/>
            <person name="Daum C."/>
            <person name="Saski C.A."/>
            <person name="Payton A.C."/>
            <person name="Mcbreen J.C."/>
            <person name="Conrad R.E."/>
            <person name="Kollar L.M."/>
            <person name="Olsson S."/>
            <person name="Huttunen S."/>
            <person name="Landis J.B."/>
            <person name="Wickett N.J."/>
            <person name="Johnson M.G."/>
            <person name="Rensing S.A."/>
            <person name="Grimwood J."/>
            <person name="Schmutz J."/>
            <person name="Mcdaniel S.F."/>
        </authorList>
    </citation>
    <scope>NUCLEOTIDE SEQUENCE</scope>
    <source>
        <strain evidence="2">R40</strain>
    </source>
</reference>
<evidence type="ECO:0000256" key="1">
    <source>
        <dbReference type="SAM" id="SignalP"/>
    </source>
</evidence>
<organism evidence="2 3">
    <name type="scientific">Ceratodon purpureus</name>
    <name type="common">Fire moss</name>
    <name type="synonym">Dicranum purpureum</name>
    <dbReference type="NCBI Taxonomy" id="3225"/>
    <lineage>
        <taxon>Eukaryota</taxon>
        <taxon>Viridiplantae</taxon>
        <taxon>Streptophyta</taxon>
        <taxon>Embryophyta</taxon>
        <taxon>Bryophyta</taxon>
        <taxon>Bryophytina</taxon>
        <taxon>Bryopsida</taxon>
        <taxon>Dicranidae</taxon>
        <taxon>Pseudoditrichales</taxon>
        <taxon>Ditrichaceae</taxon>
        <taxon>Ceratodon</taxon>
    </lineage>
</organism>
<feature type="signal peptide" evidence="1">
    <location>
        <begin position="1"/>
        <end position="20"/>
    </location>
</feature>
<dbReference type="EMBL" id="CM026423">
    <property type="protein sequence ID" value="KAG0584595.1"/>
    <property type="molecule type" value="Genomic_DNA"/>
</dbReference>
<evidence type="ECO:0000313" key="2">
    <source>
        <dbReference type="EMBL" id="KAG0584595.1"/>
    </source>
</evidence>
<dbReference type="Proteomes" id="UP000822688">
    <property type="component" value="Chromosome 3"/>
</dbReference>
<feature type="chain" id="PRO_5035798114" description="Secreted protein" evidence="1">
    <location>
        <begin position="21"/>
        <end position="64"/>
    </location>
</feature>
<keyword evidence="3" id="KW-1185">Reference proteome</keyword>
<evidence type="ECO:0008006" key="4">
    <source>
        <dbReference type="Google" id="ProtNLM"/>
    </source>
</evidence>
<accession>A0A8T0INK3</accession>
<dbReference type="AlphaFoldDB" id="A0A8T0INK3"/>
<gene>
    <name evidence="2" type="ORF">KC19_3G220900</name>
</gene>
<keyword evidence="1" id="KW-0732">Signal</keyword>
<protein>
    <recommendedName>
        <fullName evidence="4">Secreted protein</fullName>
    </recommendedName>
</protein>
<name>A0A8T0INK3_CERPU</name>
<sequence>MCLTACIFCWLGVILELNRPDGVKLSTHFNEGLFSIATLENCFCLVWNLCRRRGFPLVVLRRRL</sequence>